<reference evidence="1" key="1">
    <citation type="submission" date="2023-02" db="EMBL/GenBank/DDBJ databases">
        <title>Genome of toxic invasive species Heracleum sosnowskyi carries increased number of genes despite the absence of recent whole-genome duplications.</title>
        <authorList>
            <person name="Schelkunov M."/>
            <person name="Shtratnikova V."/>
            <person name="Makarenko M."/>
            <person name="Klepikova A."/>
            <person name="Omelchenko D."/>
            <person name="Novikova G."/>
            <person name="Obukhova E."/>
            <person name="Bogdanov V."/>
            <person name="Penin A."/>
            <person name="Logacheva M."/>
        </authorList>
    </citation>
    <scope>NUCLEOTIDE SEQUENCE</scope>
    <source>
        <strain evidence="1">Hsosn_3</strain>
        <tissue evidence="1">Leaf</tissue>
    </source>
</reference>
<keyword evidence="2" id="KW-1185">Reference proteome</keyword>
<dbReference type="PANTHER" id="PTHR10492">
    <property type="match status" value="1"/>
</dbReference>
<dbReference type="Proteomes" id="UP001237642">
    <property type="component" value="Unassembled WGS sequence"/>
</dbReference>
<dbReference type="PANTHER" id="PTHR10492:SF93">
    <property type="entry name" value="ATP-DEPENDENT DNA HELICASE"/>
    <property type="match status" value="1"/>
</dbReference>
<organism evidence="1 2">
    <name type="scientific">Heracleum sosnowskyi</name>
    <dbReference type="NCBI Taxonomy" id="360622"/>
    <lineage>
        <taxon>Eukaryota</taxon>
        <taxon>Viridiplantae</taxon>
        <taxon>Streptophyta</taxon>
        <taxon>Embryophyta</taxon>
        <taxon>Tracheophyta</taxon>
        <taxon>Spermatophyta</taxon>
        <taxon>Magnoliopsida</taxon>
        <taxon>eudicotyledons</taxon>
        <taxon>Gunneridae</taxon>
        <taxon>Pentapetalae</taxon>
        <taxon>asterids</taxon>
        <taxon>campanulids</taxon>
        <taxon>Apiales</taxon>
        <taxon>Apiaceae</taxon>
        <taxon>Apioideae</taxon>
        <taxon>apioid superclade</taxon>
        <taxon>Tordylieae</taxon>
        <taxon>Tordyliinae</taxon>
        <taxon>Heracleum</taxon>
    </lineage>
</organism>
<dbReference type="InterPro" id="IPR027417">
    <property type="entry name" value="P-loop_NTPase"/>
</dbReference>
<name>A0AAD8H076_9APIA</name>
<dbReference type="AlphaFoldDB" id="A0AAD8H076"/>
<dbReference type="EMBL" id="JAUIZM010000011">
    <property type="protein sequence ID" value="KAK1357131.1"/>
    <property type="molecule type" value="Genomic_DNA"/>
</dbReference>
<evidence type="ECO:0000313" key="1">
    <source>
        <dbReference type="EMBL" id="KAK1357131.1"/>
    </source>
</evidence>
<sequence length="176" mass="19830">MRIERGVPPVTIQGKKKSITIDDDLEPSWISLTLEVHVQYSGDPIGAIVDEIYGELQQRHGDPGYLRNRAVWTPLNEQVENFNMTVLQRLPGDFKEYKICDSICKGSSASEAEEGQAVQNMGLYMLDTVFGHRQMYVAISRVTSPAGLKIVTMDEDLATTSFTKNIVYREIFENLV</sequence>
<protein>
    <submittedName>
        <fullName evidence="1">Uncharacterized protein</fullName>
    </submittedName>
</protein>
<gene>
    <name evidence="1" type="ORF">POM88_050387</name>
</gene>
<reference evidence="1" key="2">
    <citation type="submission" date="2023-05" db="EMBL/GenBank/DDBJ databases">
        <authorList>
            <person name="Schelkunov M.I."/>
        </authorList>
    </citation>
    <scope>NUCLEOTIDE SEQUENCE</scope>
    <source>
        <strain evidence="1">Hsosn_3</strain>
        <tissue evidence="1">Leaf</tissue>
    </source>
</reference>
<dbReference type="SUPFAM" id="SSF52540">
    <property type="entry name" value="P-loop containing nucleoside triphosphate hydrolases"/>
    <property type="match status" value="1"/>
</dbReference>
<proteinExistence type="predicted"/>
<evidence type="ECO:0000313" key="2">
    <source>
        <dbReference type="Proteomes" id="UP001237642"/>
    </source>
</evidence>
<comment type="caution">
    <text evidence="1">The sequence shown here is derived from an EMBL/GenBank/DDBJ whole genome shotgun (WGS) entry which is preliminary data.</text>
</comment>
<accession>A0AAD8H076</accession>